<protein>
    <submittedName>
        <fullName evidence="9">AlNc14C105G6184 protein</fullName>
    </submittedName>
</protein>
<comment type="similarity">
    <text evidence="2">Belongs to the TMEM208 family.</text>
</comment>
<dbReference type="PANTHER" id="PTHR13505">
    <property type="entry name" value="TRANSMEMBRANE PROTEIN 208"/>
    <property type="match status" value="1"/>
</dbReference>
<reference evidence="9" key="2">
    <citation type="submission" date="2011-02" db="EMBL/GenBank/DDBJ databases">
        <authorList>
            <person name="MacLean D."/>
        </authorList>
    </citation>
    <scope>NUCLEOTIDE SEQUENCE</scope>
</reference>
<proteinExistence type="inferred from homology"/>
<comment type="subcellular location">
    <subcellularLocation>
        <location evidence="1">Endoplasmic reticulum membrane</location>
        <topology evidence="1">Multi-pass membrane protein</topology>
    </subcellularLocation>
</comment>
<evidence type="ECO:0000256" key="8">
    <source>
        <dbReference type="SAM" id="Phobius"/>
    </source>
</evidence>
<evidence type="ECO:0000256" key="1">
    <source>
        <dbReference type="ARBA" id="ARBA00004477"/>
    </source>
</evidence>
<sequence>MANQAAKKAKRTSASVRESLKKFIIPTNILHFAVRFLWFYTDITRWTILGSALLAGMLYLSHSWVVAAAEEGTKSEYAMDILILTLVVQAGVTFSAYFWLIYLAIPAFICYHLGRMIVNYVFQTDETDQEDSVKAAKKKAKADKKASKIRYSRR</sequence>
<dbReference type="PANTHER" id="PTHR13505:SF7">
    <property type="entry name" value="TRANSMEMBRANE PROTEIN 208"/>
    <property type="match status" value="1"/>
</dbReference>
<evidence type="ECO:0000256" key="2">
    <source>
        <dbReference type="ARBA" id="ARBA00009950"/>
    </source>
</evidence>
<keyword evidence="3 8" id="KW-0812">Transmembrane</keyword>
<dbReference type="InterPro" id="IPR008506">
    <property type="entry name" value="SND2/TMEM208"/>
</dbReference>
<feature type="transmembrane region" description="Helical" evidence="8">
    <location>
        <begin position="46"/>
        <end position="69"/>
    </location>
</feature>
<evidence type="ECO:0000256" key="7">
    <source>
        <dbReference type="SAM" id="MobiDB-lite"/>
    </source>
</evidence>
<feature type="compositionally biased region" description="Basic residues" evidence="7">
    <location>
        <begin position="135"/>
        <end position="154"/>
    </location>
</feature>
<organism evidence="9">
    <name type="scientific">Albugo laibachii Nc14</name>
    <dbReference type="NCBI Taxonomy" id="890382"/>
    <lineage>
        <taxon>Eukaryota</taxon>
        <taxon>Sar</taxon>
        <taxon>Stramenopiles</taxon>
        <taxon>Oomycota</taxon>
        <taxon>Peronosporomycetes</taxon>
        <taxon>Albuginales</taxon>
        <taxon>Albuginaceae</taxon>
        <taxon>Albugo</taxon>
    </lineage>
</organism>
<dbReference type="AlphaFoldDB" id="F0WHX7"/>
<evidence type="ECO:0000256" key="4">
    <source>
        <dbReference type="ARBA" id="ARBA00022824"/>
    </source>
</evidence>
<keyword evidence="4" id="KW-0256">Endoplasmic reticulum</keyword>
<accession>F0WHX7</accession>
<keyword evidence="5 8" id="KW-1133">Transmembrane helix</keyword>
<dbReference type="GO" id="GO:0005773">
    <property type="term" value="C:vacuole"/>
    <property type="evidence" value="ECO:0007669"/>
    <property type="project" value="GOC"/>
</dbReference>
<evidence type="ECO:0000256" key="6">
    <source>
        <dbReference type="ARBA" id="ARBA00023136"/>
    </source>
</evidence>
<dbReference type="GO" id="GO:0006624">
    <property type="term" value="P:vacuolar protein processing"/>
    <property type="evidence" value="ECO:0007669"/>
    <property type="project" value="TreeGrafter"/>
</dbReference>
<feature type="transmembrane region" description="Helical" evidence="8">
    <location>
        <begin position="81"/>
        <end position="105"/>
    </location>
</feature>
<name>F0WHX7_9STRA</name>
<evidence type="ECO:0000256" key="5">
    <source>
        <dbReference type="ARBA" id="ARBA00022989"/>
    </source>
</evidence>
<feature type="region of interest" description="Disordered" evidence="7">
    <location>
        <begin position="128"/>
        <end position="154"/>
    </location>
</feature>
<dbReference type="GO" id="GO:0005789">
    <property type="term" value="C:endoplasmic reticulum membrane"/>
    <property type="evidence" value="ECO:0007669"/>
    <property type="project" value="UniProtKB-SubCell"/>
</dbReference>
<keyword evidence="6 8" id="KW-0472">Membrane</keyword>
<gene>
    <name evidence="9" type="primary">AlNc14C105G6184</name>
    <name evidence="9" type="ORF">ALNC14_069970</name>
</gene>
<dbReference type="HOGENOM" id="CLU_094308_0_0_1"/>
<dbReference type="Pfam" id="PF05620">
    <property type="entry name" value="TMEM208_SND2"/>
    <property type="match status" value="1"/>
</dbReference>
<dbReference type="EMBL" id="FR824150">
    <property type="protein sequence ID" value="CCA20854.1"/>
    <property type="molecule type" value="Genomic_DNA"/>
</dbReference>
<evidence type="ECO:0000313" key="9">
    <source>
        <dbReference type="EMBL" id="CCA20854.1"/>
    </source>
</evidence>
<reference evidence="9" key="1">
    <citation type="journal article" date="2011" name="PLoS Biol.">
        <title>Gene gain and loss during evolution of obligate parasitism in the white rust pathogen of Arabidopsis thaliana.</title>
        <authorList>
            <person name="Kemen E."/>
            <person name="Gardiner A."/>
            <person name="Schultz-Larsen T."/>
            <person name="Kemen A.C."/>
            <person name="Balmuth A.L."/>
            <person name="Robert-Seilaniantz A."/>
            <person name="Bailey K."/>
            <person name="Holub E."/>
            <person name="Studholme D.J."/>
            <person name="Maclean D."/>
            <person name="Jones J.D."/>
        </authorList>
    </citation>
    <scope>NUCLEOTIDE SEQUENCE</scope>
</reference>
<evidence type="ECO:0000256" key="3">
    <source>
        <dbReference type="ARBA" id="ARBA00022692"/>
    </source>
</evidence>